<reference evidence="7 8" key="1">
    <citation type="submission" date="2019-02" db="EMBL/GenBank/DDBJ databases">
        <title>Deep-cultivation of Planctomycetes and their phenomic and genomic characterization uncovers novel biology.</title>
        <authorList>
            <person name="Wiegand S."/>
            <person name="Jogler M."/>
            <person name="Boedeker C."/>
            <person name="Pinto D."/>
            <person name="Vollmers J."/>
            <person name="Rivas-Marin E."/>
            <person name="Kohn T."/>
            <person name="Peeters S.H."/>
            <person name="Heuer A."/>
            <person name="Rast P."/>
            <person name="Oberbeckmann S."/>
            <person name="Bunk B."/>
            <person name="Jeske O."/>
            <person name="Meyerdierks A."/>
            <person name="Storesund J.E."/>
            <person name="Kallscheuer N."/>
            <person name="Luecker S."/>
            <person name="Lage O.M."/>
            <person name="Pohl T."/>
            <person name="Merkel B.J."/>
            <person name="Hornburger P."/>
            <person name="Mueller R.-W."/>
            <person name="Bruemmer F."/>
            <person name="Labrenz M."/>
            <person name="Spormann A.M."/>
            <person name="Op den Camp H."/>
            <person name="Overmann J."/>
            <person name="Amann R."/>
            <person name="Jetten M.S.M."/>
            <person name="Mascher T."/>
            <person name="Medema M.H."/>
            <person name="Devos D.P."/>
            <person name="Kaster A.-K."/>
            <person name="Ovreas L."/>
            <person name="Rohde M."/>
            <person name="Galperin M.Y."/>
            <person name="Jogler C."/>
        </authorList>
    </citation>
    <scope>NUCLEOTIDE SEQUENCE [LARGE SCALE GENOMIC DNA]</scope>
    <source>
        <strain evidence="7 8">Pan189</strain>
    </source>
</reference>
<keyword evidence="2 5" id="KW-0808">Transferase</keyword>
<dbReference type="RefSeq" id="WP_145363243.1">
    <property type="nucleotide sequence ID" value="NZ_CP036268.1"/>
</dbReference>
<feature type="domain" description="BPL/LPL catalytic" evidence="6">
    <location>
        <begin position="46"/>
        <end position="227"/>
    </location>
</feature>
<accession>A0A517QZM2</accession>
<dbReference type="KEGG" id="svp:Pan189_14650"/>
<evidence type="ECO:0000256" key="5">
    <source>
        <dbReference type="PIRNR" id="PIRNR016262"/>
    </source>
</evidence>
<evidence type="ECO:0000259" key="6">
    <source>
        <dbReference type="PROSITE" id="PS51733"/>
    </source>
</evidence>
<evidence type="ECO:0000256" key="3">
    <source>
        <dbReference type="ARBA" id="ARBA00023315"/>
    </source>
</evidence>
<sequence length="248" mass="27438">MDSARAQPGFADRSPDSLEVRLLGTVDYDAALFLQERLLFELSGREDRTGGLLMCEHPPMVTIGREGSRAHWNVDEKAFESRLMDVRWVNRGGGCIVHGTGHLAVYPILPLARLEIGIDGFRRKLEQAVIDAAGDLRIPAWPSESGHGISGRLGQFATVGAAVKSWISYHGVFIDVAPPMDLVRLINGAPGEERKTCLSALRHRPVSMHGVREALIRRIAARFGYNHYHVYTGHPLLKRTKKVVHVPA</sequence>
<dbReference type="AlphaFoldDB" id="A0A517QZM2"/>
<comment type="catalytic activity">
    <reaction evidence="5">
        <text>octanoyl-[ACP] + L-lysyl-[protein] = N(6)-octanoyl-L-lysyl-[protein] + holo-[ACP] + H(+)</text>
        <dbReference type="Rhea" id="RHEA:17665"/>
        <dbReference type="Rhea" id="RHEA-COMP:9636"/>
        <dbReference type="Rhea" id="RHEA-COMP:9685"/>
        <dbReference type="Rhea" id="RHEA-COMP:9752"/>
        <dbReference type="Rhea" id="RHEA-COMP:9928"/>
        <dbReference type="ChEBI" id="CHEBI:15378"/>
        <dbReference type="ChEBI" id="CHEBI:29969"/>
        <dbReference type="ChEBI" id="CHEBI:64479"/>
        <dbReference type="ChEBI" id="CHEBI:78463"/>
        <dbReference type="ChEBI" id="CHEBI:78809"/>
        <dbReference type="EC" id="2.3.1.181"/>
    </reaction>
</comment>
<dbReference type="InterPro" id="IPR045864">
    <property type="entry name" value="aa-tRNA-synth_II/BPL/LPL"/>
</dbReference>
<organism evidence="7 8">
    <name type="scientific">Stratiformator vulcanicus</name>
    <dbReference type="NCBI Taxonomy" id="2527980"/>
    <lineage>
        <taxon>Bacteria</taxon>
        <taxon>Pseudomonadati</taxon>
        <taxon>Planctomycetota</taxon>
        <taxon>Planctomycetia</taxon>
        <taxon>Planctomycetales</taxon>
        <taxon>Planctomycetaceae</taxon>
        <taxon>Stratiformator</taxon>
    </lineage>
</organism>
<dbReference type="SUPFAM" id="SSF55681">
    <property type="entry name" value="Class II aaRS and biotin synthetases"/>
    <property type="match status" value="1"/>
</dbReference>
<dbReference type="GO" id="GO:0009249">
    <property type="term" value="P:protein lipoylation"/>
    <property type="evidence" value="ECO:0007669"/>
    <property type="project" value="InterPro"/>
</dbReference>
<comment type="function">
    <text evidence="4 5">Catalyzes the transfer of endogenously produced octanoic acid from octanoyl-acyl-carrier-protein onto the lipoyl domains of lipoate-dependent enzymes. Lipoyl-ACP can also act as a substrate although octanoyl-ACP is likely to be the physiological substrate.</text>
</comment>
<dbReference type="InterPro" id="IPR000544">
    <property type="entry name" value="Octanoyltransferase"/>
</dbReference>
<dbReference type="PROSITE" id="PS51733">
    <property type="entry name" value="BPL_LPL_CATALYTIC"/>
    <property type="match status" value="1"/>
</dbReference>
<dbReference type="Proteomes" id="UP000317318">
    <property type="component" value="Chromosome"/>
</dbReference>
<protein>
    <recommendedName>
        <fullName evidence="5">Octanoyltransferase</fullName>
        <ecNumber evidence="5">2.3.1.181</ecNumber>
    </recommendedName>
</protein>
<dbReference type="GO" id="GO:0033819">
    <property type="term" value="F:lipoyl(octanoyl) transferase activity"/>
    <property type="evidence" value="ECO:0007669"/>
    <property type="project" value="UniProtKB-EC"/>
</dbReference>
<dbReference type="Pfam" id="PF21948">
    <property type="entry name" value="LplA-B_cat"/>
    <property type="match status" value="1"/>
</dbReference>
<evidence type="ECO:0000313" key="7">
    <source>
        <dbReference type="EMBL" id="QDT37097.1"/>
    </source>
</evidence>
<dbReference type="Gene3D" id="3.30.930.10">
    <property type="entry name" value="Bira Bifunctional Protein, Domain 2"/>
    <property type="match status" value="1"/>
</dbReference>
<evidence type="ECO:0000313" key="8">
    <source>
        <dbReference type="Proteomes" id="UP000317318"/>
    </source>
</evidence>
<evidence type="ECO:0000256" key="1">
    <source>
        <dbReference type="ARBA" id="ARBA00004821"/>
    </source>
</evidence>
<dbReference type="PIRSF" id="PIRSF016262">
    <property type="entry name" value="LPLase"/>
    <property type="match status" value="1"/>
</dbReference>
<comment type="pathway">
    <text evidence="1 5">Protein modification; protein lipoylation via endogenous pathway; protein N(6)-(lipoyl)lysine from octanoyl-[acyl-carrier-protein]: step 1/2.</text>
</comment>
<dbReference type="PANTHER" id="PTHR10993:SF7">
    <property type="entry name" value="LIPOYLTRANSFERASE 2, MITOCHONDRIAL-RELATED"/>
    <property type="match status" value="1"/>
</dbReference>
<proteinExistence type="inferred from homology"/>
<gene>
    <name evidence="7" type="primary">lipB</name>
    <name evidence="7" type="ORF">Pan189_14650</name>
</gene>
<dbReference type="EC" id="2.3.1.181" evidence="5"/>
<keyword evidence="3 5" id="KW-0012">Acyltransferase</keyword>
<dbReference type="EMBL" id="CP036268">
    <property type="protein sequence ID" value="QDT37097.1"/>
    <property type="molecule type" value="Genomic_DNA"/>
</dbReference>
<evidence type="ECO:0000256" key="2">
    <source>
        <dbReference type="ARBA" id="ARBA00022679"/>
    </source>
</evidence>
<dbReference type="OrthoDB" id="9787061at2"/>
<comment type="similarity">
    <text evidence="5">Belongs to the LipB family.</text>
</comment>
<keyword evidence="8" id="KW-1185">Reference proteome</keyword>
<evidence type="ECO:0000256" key="4">
    <source>
        <dbReference type="ARBA" id="ARBA00024732"/>
    </source>
</evidence>
<dbReference type="PANTHER" id="PTHR10993">
    <property type="entry name" value="OCTANOYLTRANSFERASE"/>
    <property type="match status" value="1"/>
</dbReference>
<dbReference type="InterPro" id="IPR004143">
    <property type="entry name" value="BPL_LPL_catalytic"/>
</dbReference>
<name>A0A517QZM2_9PLAN</name>
<dbReference type="UniPathway" id="UPA00538">
    <property type="reaction ID" value="UER00592"/>
</dbReference>